<reference evidence="1" key="1">
    <citation type="journal article" date="2013" name="J. Plant Res.">
        <title>Effect of fungi and light on seed germination of three Opuntia species from semiarid lands of central Mexico.</title>
        <authorList>
            <person name="Delgado-Sanchez P."/>
            <person name="Jimenez-Bremont J.F."/>
            <person name="Guerrero-Gonzalez Mde L."/>
            <person name="Flores J."/>
        </authorList>
    </citation>
    <scope>NUCLEOTIDE SEQUENCE</scope>
    <source>
        <tissue evidence="1">Cladode</tissue>
    </source>
</reference>
<sequence>MNPWKRKKEPPDLLSVLLTAVSDPSSSELSLPFSNCSCRPSLVLAFCYILGYVHRSSPQLVSQSLIVAESLDLPGCHSGFCTVHALKNRPDLVAFRGVLGFDAFVLLGSVDRVWVRITLYVMACCSSCVQVRPTRLSHFVYPSSSWFEDDCRSNSTFVLVADVGIEDQGILHDAVAGVLVEPLSHLQWSLCFFKVQLRPVGPLLTQDGVLPA</sequence>
<proteinExistence type="predicted"/>
<accession>A0A7C9AYD6</accession>
<name>A0A7C9AYD6_OPUST</name>
<organism evidence="1">
    <name type="scientific">Opuntia streptacantha</name>
    <name type="common">Prickly pear cactus</name>
    <name type="synonym">Opuntia cardona</name>
    <dbReference type="NCBI Taxonomy" id="393608"/>
    <lineage>
        <taxon>Eukaryota</taxon>
        <taxon>Viridiplantae</taxon>
        <taxon>Streptophyta</taxon>
        <taxon>Embryophyta</taxon>
        <taxon>Tracheophyta</taxon>
        <taxon>Spermatophyta</taxon>
        <taxon>Magnoliopsida</taxon>
        <taxon>eudicotyledons</taxon>
        <taxon>Gunneridae</taxon>
        <taxon>Pentapetalae</taxon>
        <taxon>Caryophyllales</taxon>
        <taxon>Cactineae</taxon>
        <taxon>Cactaceae</taxon>
        <taxon>Opuntioideae</taxon>
        <taxon>Opuntia</taxon>
    </lineage>
</organism>
<protein>
    <submittedName>
        <fullName evidence="1">Uncharacterized protein</fullName>
    </submittedName>
</protein>
<dbReference type="EMBL" id="GISG01275574">
    <property type="protein sequence ID" value="MBA4677553.1"/>
    <property type="molecule type" value="Transcribed_RNA"/>
</dbReference>
<dbReference type="AlphaFoldDB" id="A0A7C9AYD6"/>
<evidence type="ECO:0000313" key="1">
    <source>
        <dbReference type="EMBL" id="MBA4677553.1"/>
    </source>
</evidence>
<reference evidence="1" key="2">
    <citation type="submission" date="2020-07" db="EMBL/GenBank/DDBJ databases">
        <authorList>
            <person name="Vera ALvarez R."/>
            <person name="Arias-Moreno D.M."/>
            <person name="Jimenez-Jacinto V."/>
            <person name="Jimenez-Bremont J.F."/>
            <person name="Swaminathan K."/>
            <person name="Moose S.P."/>
            <person name="Guerrero-Gonzalez M.L."/>
            <person name="Marino-Ramirez L."/>
            <person name="Landsman D."/>
            <person name="Rodriguez-Kessler M."/>
            <person name="Delgado-Sanchez P."/>
        </authorList>
    </citation>
    <scope>NUCLEOTIDE SEQUENCE</scope>
    <source>
        <tissue evidence="1">Cladode</tissue>
    </source>
</reference>